<dbReference type="CDD" id="cd02042">
    <property type="entry name" value="ParAB_family"/>
    <property type="match status" value="1"/>
</dbReference>
<dbReference type="InterPro" id="IPR027417">
    <property type="entry name" value="P-loop_NTPase"/>
</dbReference>
<comment type="caution">
    <text evidence="2">The sequence shown here is derived from an EMBL/GenBank/DDBJ whole genome shotgun (WGS) entry which is preliminary data.</text>
</comment>
<dbReference type="RefSeq" id="WP_154408156.1">
    <property type="nucleotide sequence ID" value="NZ_JBGVJD010000025.1"/>
</dbReference>
<dbReference type="InterPro" id="IPR050678">
    <property type="entry name" value="DNA_Partitioning_ATPase"/>
</dbReference>
<evidence type="ECO:0000259" key="1">
    <source>
        <dbReference type="Pfam" id="PF13614"/>
    </source>
</evidence>
<sequence length="260" mass="29337">MKTISFINLKGGVGKTTISVNFAYAVAKMYGEKILFIDNDKQGNATDWLSRHDGSEYGSITHILMGDVTADNIQEAIQPTVHENIDLIAGDMGIIEAHAKLLKSDNINQATVIRDALEPVTDKYKLCIIDNPPDINLSVFNTLSITDDVVIVTTTEKDSLDGMYLMLQQVKSLQQYNPYLNLKGLLINQYLTSAANYNLFDRLQQEQLPIFNTKIRYASQKAKRHMDMARKEGKTLLEKSPNCHVARDIIKFTKEFFGER</sequence>
<organism evidence="2 3">
    <name type="scientific">Anaerovibrio slackiae</name>
    <dbReference type="NCBI Taxonomy" id="2652309"/>
    <lineage>
        <taxon>Bacteria</taxon>
        <taxon>Bacillati</taxon>
        <taxon>Bacillota</taxon>
        <taxon>Negativicutes</taxon>
        <taxon>Selenomonadales</taxon>
        <taxon>Selenomonadaceae</taxon>
        <taxon>Anaerovibrio</taxon>
    </lineage>
</organism>
<accession>A0A6I2UM24</accession>
<dbReference type="GeneID" id="96779955"/>
<dbReference type="AlphaFoldDB" id="A0A6I2UM24"/>
<dbReference type="Pfam" id="PF13614">
    <property type="entry name" value="AAA_31"/>
    <property type="match status" value="1"/>
</dbReference>
<protein>
    <submittedName>
        <fullName evidence="2">AAA family ATPase</fullName>
    </submittedName>
</protein>
<gene>
    <name evidence="2" type="ORF">FYJ84_13555</name>
</gene>
<dbReference type="EMBL" id="VUNR01000045">
    <property type="protein sequence ID" value="MSU09992.1"/>
    <property type="molecule type" value="Genomic_DNA"/>
</dbReference>
<name>A0A6I2UM24_9FIRM</name>
<dbReference type="PANTHER" id="PTHR13696:SF96">
    <property type="entry name" value="COBQ_COBB_MIND_PARA NUCLEOTIDE BINDING DOMAIN-CONTAINING PROTEIN"/>
    <property type="match status" value="1"/>
</dbReference>
<feature type="domain" description="AAA" evidence="1">
    <location>
        <begin position="1"/>
        <end position="180"/>
    </location>
</feature>
<dbReference type="Gene3D" id="3.40.50.300">
    <property type="entry name" value="P-loop containing nucleotide triphosphate hydrolases"/>
    <property type="match status" value="1"/>
</dbReference>
<evidence type="ECO:0000313" key="2">
    <source>
        <dbReference type="EMBL" id="MSU09992.1"/>
    </source>
</evidence>
<dbReference type="PANTHER" id="PTHR13696">
    <property type="entry name" value="P-LOOP CONTAINING NUCLEOSIDE TRIPHOSPHATE HYDROLASE"/>
    <property type="match status" value="1"/>
</dbReference>
<proteinExistence type="predicted"/>
<evidence type="ECO:0000313" key="3">
    <source>
        <dbReference type="Proteomes" id="UP000433181"/>
    </source>
</evidence>
<dbReference type="Proteomes" id="UP000433181">
    <property type="component" value="Unassembled WGS sequence"/>
</dbReference>
<dbReference type="SUPFAM" id="SSF52540">
    <property type="entry name" value="P-loop containing nucleoside triphosphate hydrolases"/>
    <property type="match status" value="1"/>
</dbReference>
<reference evidence="2 3" key="1">
    <citation type="submission" date="2019-08" db="EMBL/GenBank/DDBJ databases">
        <title>In-depth cultivation of the pig gut microbiome towards novel bacterial diversity and tailored functional studies.</title>
        <authorList>
            <person name="Wylensek D."/>
            <person name="Hitch T.C.A."/>
            <person name="Clavel T."/>
        </authorList>
    </citation>
    <scope>NUCLEOTIDE SEQUENCE [LARGE SCALE GENOMIC DNA]</scope>
    <source>
        <strain evidence="2 3">WCA-693-APC-5D-A</strain>
    </source>
</reference>
<dbReference type="InterPro" id="IPR025669">
    <property type="entry name" value="AAA_dom"/>
</dbReference>
<keyword evidence="3" id="KW-1185">Reference proteome</keyword>